<accession>A0AAN8BBB4</accession>
<dbReference type="Proteomes" id="UP001335648">
    <property type="component" value="Unassembled WGS sequence"/>
</dbReference>
<organism evidence="1 2">
    <name type="scientific">Champsocephalus esox</name>
    <name type="common">pike icefish</name>
    <dbReference type="NCBI Taxonomy" id="159716"/>
    <lineage>
        <taxon>Eukaryota</taxon>
        <taxon>Metazoa</taxon>
        <taxon>Chordata</taxon>
        <taxon>Craniata</taxon>
        <taxon>Vertebrata</taxon>
        <taxon>Euteleostomi</taxon>
        <taxon>Actinopterygii</taxon>
        <taxon>Neopterygii</taxon>
        <taxon>Teleostei</taxon>
        <taxon>Neoteleostei</taxon>
        <taxon>Acanthomorphata</taxon>
        <taxon>Eupercaria</taxon>
        <taxon>Perciformes</taxon>
        <taxon>Notothenioidei</taxon>
        <taxon>Channichthyidae</taxon>
        <taxon>Champsocephalus</taxon>
    </lineage>
</organism>
<comment type="caution">
    <text evidence="1">The sequence shown here is derived from an EMBL/GenBank/DDBJ whole genome shotgun (WGS) entry which is preliminary data.</text>
</comment>
<dbReference type="AlphaFoldDB" id="A0AAN8BBB4"/>
<evidence type="ECO:0000313" key="2">
    <source>
        <dbReference type="Proteomes" id="UP001335648"/>
    </source>
</evidence>
<proteinExistence type="predicted"/>
<protein>
    <submittedName>
        <fullName evidence="1">Uncharacterized protein</fullName>
    </submittedName>
</protein>
<sequence>MAGLGESCSHVGALLFKHIYPQLAGTTIPDTELELQESTDSVSDTEQELQNNYVVSTVIPGRRAEQ</sequence>
<reference evidence="1 2" key="1">
    <citation type="journal article" date="2023" name="Mol. Biol. Evol.">
        <title>Genomics of Secondarily Temperate Adaptation in the Only Non-Antarctic Icefish.</title>
        <authorList>
            <person name="Rivera-Colon A.G."/>
            <person name="Rayamajhi N."/>
            <person name="Minhas B.F."/>
            <person name="Madrigal G."/>
            <person name="Bilyk K.T."/>
            <person name="Yoon V."/>
            <person name="Hune M."/>
            <person name="Gregory S."/>
            <person name="Cheng C.H.C."/>
            <person name="Catchen J.M."/>
        </authorList>
    </citation>
    <scope>NUCLEOTIDE SEQUENCE [LARGE SCALE GENOMIC DNA]</scope>
    <source>
        <strain evidence="1">JC2023a</strain>
    </source>
</reference>
<evidence type="ECO:0000313" key="1">
    <source>
        <dbReference type="EMBL" id="KAK5881890.1"/>
    </source>
</evidence>
<dbReference type="EMBL" id="JAULUE010002062">
    <property type="protein sequence ID" value="KAK5881890.1"/>
    <property type="molecule type" value="Genomic_DNA"/>
</dbReference>
<gene>
    <name evidence="1" type="ORF">CesoFtcFv8_020530</name>
</gene>
<name>A0AAN8BBB4_9TELE</name>
<keyword evidence="2" id="KW-1185">Reference proteome</keyword>